<evidence type="ECO:0000313" key="3">
    <source>
        <dbReference type="Proteomes" id="UP000001292"/>
    </source>
</evidence>
<gene>
    <name evidence="2" type="primary">Dsec\GM19646</name>
    <name evidence="2" type="ORF">Dsec_GM19646</name>
</gene>
<evidence type="ECO:0000313" key="2">
    <source>
        <dbReference type="EMBL" id="EDW44976.1"/>
    </source>
</evidence>
<dbReference type="AlphaFoldDB" id="B4IQK7"/>
<protein>
    <submittedName>
        <fullName evidence="2">GM19646</fullName>
    </submittedName>
</protein>
<feature type="compositionally biased region" description="Gly residues" evidence="1">
    <location>
        <begin position="50"/>
        <end position="66"/>
    </location>
</feature>
<sequence length="66" mass="6743">MIWRSRDLKISRLFPAFCGDSFWKSPGRSGLGLAAVAIADQTGQERARDGGAGGGGGMEGAGCGQV</sequence>
<feature type="region of interest" description="Disordered" evidence="1">
    <location>
        <begin position="45"/>
        <end position="66"/>
    </location>
</feature>
<dbReference type="HOGENOM" id="CLU_2833891_0_0_1"/>
<evidence type="ECO:0000256" key="1">
    <source>
        <dbReference type="SAM" id="MobiDB-lite"/>
    </source>
</evidence>
<proteinExistence type="predicted"/>
<organism evidence="3">
    <name type="scientific">Drosophila sechellia</name>
    <name type="common">Fruit fly</name>
    <dbReference type="NCBI Taxonomy" id="7238"/>
    <lineage>
        <taxon>Eukaryota</taxon>
        <taxon>Metazoa</taxon>
        <taxon>Ecdysozoa</taxon>
        <taxon>Arthropoda</taxon>
        <taxon>Hexapoda</taxon>
        <taxon>Insecta</taxon>
        <taxon>Pterygota</taxon>
        <taxon>Neoptera</taxon>
        <taxon>Endopterygota</taxon>
        <taxon>Diptera</taxon>
        <taxon>Brachycera</taxon>
        <taxon>Muscomorpha</taxon>
        <taxon>Ephydroidea</taxon>
        <taxon>Drosophilidae</taxon>
        <taxon>Drosophila</taxon>
        <taxon>Sophophora</taxon>
    </lineage>
</organism>
<dbReference type="EMBL" id="CH688724">
    <property type="protein sequence ID" value="EDW44976.1"/>
    <property type="molecule type" value="Genomic_DNA"/>
</dbReference>
<keyword evidence="3" id="KW-1185">Reference proteome</keyword>
<dbReference type="Proteomes" id="UP000001292">
    <property type="component" value="Unassembled WGS sequence"/>
</dbReference>
<accession>B4IQK7</accession>
<reference evidence="2 3" key="1">
    <citation type="journal article" date="2007" name="Nature">
        <title>Evolution of genes and genomes on the Drosophila phylogeny.</title>
        <authorList>
            <consortium name="Drosophila 12 Genomes Consortium"/>
            <person name="Clark A.G."/>
            <person name="Eisen M.B."/>
            <person name="Smith D.R."/>
            <person name="Bergman C.M."/>
            <person name="Oliver B."/>
            <person name="Markow T.A."/>
            <person name="Kaufman T.C."/>
            <person name="Kellis M."/>
            <person name="Gelbart W."/>
            <person name="Iyer V.N."/>
            <person name="Pollard D.A."/>
            <person name="Sackton T.B."/>
            <person name="Larracuente A.M."/>
            <person name="Singh N.D."/>
            <person name="Abad J.P."/>
            <person name="Abt D.N."/>
            <person name="Adryan B."/>
            <person name="Aguade M."/>
            <person name="Akashi H."/>
            <person name="Anderson W.W."/>
            <person name="Aquadro C.F."/>
            <person name="Ardell D.H."/>
            <person name="Arguello R."/>
            <person name="Artieri C.G."/>
            <person name="Barbash D.A."/>
            <person name="Barker D."/>
            <person name="Barsanti P."/>
            <person name="Batterham P."/>
            <person name="Batzoglou S."/>
            <person name="Begun D."/>
            <person name="Bhutkar A."/>
            <person name="Blanco E."/>
            <person name="Bosak S.A."/>
            <person name="Bradley R.K."/>
            <person name="Brand A.D."/>
            <person name="Brent M.R."/>
            <person name="Brooks A.N."/>
            <person name="Brown R.H."/>
            <person name="Butlin R.K."/>
            <person name="Caggese C."/>
            <person name="Calvi B.R."/>
            <person name="Bernardo de Carvalho A."/>
            <person name="Caspi A."/>
            <person name="Castrezana S."/>
            <person name="Celniker S.E."/>
            <person name="Chang J.L."/>
            <person name="Chapple C."/>
            <person name="Chatterji S."/>
            <person name="Chinwalla A."/>
            <person name="Civetta A."/>
            <person name="Clifton S.W."/>
            <person name="Comeron J.M."/>
            <person name="Costello J.C."/>
            <person name="Coyne J.A."/>
            <person name="Daub J."/>
            <person name="David R.G."/>
            <person name="Delcher A.L."/>
            <person name="Delehaunty K."/>
            <person name="Do C.B."/>
            <person name="Ebling H."/>
            <person name="Edwards K."/>
            <person name="Eickbush T."/>
            <person name="Evans J.D."/>
            <person name="Filipski A."/>
            <person name="Findeiss S."/>
            <person name="Freyhult E."/>
            <person name="Fulton L."/>
            <person name="Fulton R."/>
            <person name="Garcia A.C."/>
            <person name="Gardiner A."/>
            <person name="Garfield D.A."/>
            <person name="Garvin B.E."/>
            <person name="Gibson G."/>
            <person name="Gilbert D."/>
            <person name="Gnerre S."/>
            <person name="Godfrey J."/>
            <person name="Good R."/>
            <person name="Gotea V."/>
            <person name="Gravely B."/>
            <person name="Greenberg A.J."/>
            <person name="Griffiths-Jones S."/>
            <person name="Gross S."/>
            <person name="Guigo R."/>
            <person name="Gustafson E.A."/>
            <person name="Haerty W."/>
            <person name="Hahn M.W."/>
            <person name="Halligan D.L."/>
            <person name="Halpern A.L."/>
            <person name="Halter G.M."/>
            <person name="Han M.V."/>
            <person name="Heger A."/>
            <person name="Hillier L."/>
            <person name="Hinrichs A.S."/>
            <person name="Holmes I."/>
            <person name="Hoskins R.A."/>
            <person name="Hubisz M.J."/>
            <person name="Hultmark D."/>
            <person name="Huntley M.A."/>
            <person name="Jaffe D.B."/>
            <person name="Jagadeeshan S."/>
            <person name="Jeck W.R."/>
            <person name="Johnson J."/>
            <person name="Jones C.D."/>
            <person name="Jordan W.C."/>
            <person name="Karpen G.H."/>
            <person name="Kataoka E."/>
            <person name="Keightley P.D."/>
            <person name="Kheradpour P."/>
            <person name="Kirkness E.F."/>
            <person name="Koerich L.B."/>
            <person name="Kristiansen K."/>
            <person name="Kudrna D."/>
            <person name="Kulathinal R.J."/>
            <person name="Kumar S."/>
            <person name="Kwok R."/>
            <person name="Lander E."/>
            <person name="Langley C.H."/>
            <person name="Lapoint R."/>
            <person name="Lazzaro B.P."/>
            <person name="Lee S.J."/>
            <person name="Levesque L."/>
            <person name="Li R."/>
            <person name="Lin C.F."/>
            <person name="Lin M.F."/>
            <person name="Lindblad-Toh K."/>
            <person name="Llopart A."/>
            <person name="Long M."/>
            <person name="Low L."/>
            <person name="Lozovsky E."/>
            <person name="Lu J."/>
            <person name="Luo M."/>
            <person name="Machado C.A."/>
            <person name="Makalowski W."/>
            <person name="Marzo M."/>
            <person name="Matsuda M."/>
            <person name="Matzkin L."/>
            <person name="McAllister B."/>
            <person name="McBride C.S."/>
            <person name="McKernan B."/>
            <person name="McKernan K."/>
            <person name="Mendez-Lago M."/>
            <person name="Minx P."/>
            <person name="Mollenhauer M.U."/>
            <person name="Montooth K."/>
            <person name="Mount S.M."/>
            <person name="Mu X."/>
            <person name="Myers E."/>
            <person name="Negre B."/>
            <person name="Newfeld S."/>
            <person name="Nielsen R."/>
            <person name="Noor M.A."/>
            <person name="O'Grady P."/>
            <person name="Pachter L."/>
            <person name="Papaceit M."/>
            <person name="Parisi M.J."/>
            <person name="Parisi M."/>
            <person name="Parts L."/>
            <person name="Pedersen J.S."/>
            <person name="Pesole G."/>
            <person name="Phillippy A.M."/>
            <person name="Ponting C.P."/>
            <person name="Pop M."/>
            <person name="Porcelli D."/>
            <person name="Powell J.R."/>
            <person name="Prohaska S."/>
            <person name="Pruitt K."/>
            <person name="Puig M."/>
            <person name="Quesneville H."/>
            <person name="Ram K.R."/>
            <person name="Rand D."/>
            <person name="Rasmussen M.D."/>
            <person name="Reed L.K."/>
            <person name="Reenan R."/>
            <person name="Reily A."/>
            <person name="Remington K.A."/>
            <person name="Rieger T.T."/>
            <person name="Ritchie M.G."/>
            <person name="Robin C."/>
            <person name="Rogers Y.H."/>
            <person name="Rohde C."/>
            <person name="Rozas J."/>
            <person name="Rubenfield M.J."/>
            <person name="Ruiz A."/>
            <person name="Russo S."/>
            <person name="Salzberg S.L."/>
            <person name="Sanchez-Gracia A."/>
            <person name="Saranga D.J."/>
            <person name="Sato H."/>
            <person name="Schaeffer S.W."/>
            <person name="Schatz M.C."/>
            <person name="Schlenke T."/>
            <person name="Schwartz R."/>
            <person name="Segarra C."/>
            <person name="Singh R.S."/>
            <person name="Sirot L."/>
            <person name="Sirota M."/>
            <person name="Sisneros N.B."/>
            <person name="Smith C.D."/>
            <person name="Smith T.F."/>
            <person name="Spieth J."/>
            <person name="Stage D.E."/>
            <person name="Stark A."/>
            <person name="Stephan W."/>
            <person name="Strausberg R.L."/>
            <person name="Strempel S."/>
            <person name="Sturgill D."/>
            <person name="Sutton G."/>
            <person name="Sutton G.G."/>
            <person name="Tao W."/>
            <person name="Teichmann S."/>
            <person name="Tobari Y.N."/>
            <person name="Tomimura Y."/>
            <person name="Tsolas J.M."/>
            <person name="Valente V.L."/>
            <person name="Venter E."/>
            <person name="Venter J.C."/>
            <person name="Vicario S."/>
            <person name="Vieira F.G."/>
            <person name="Vilella A.J."/>
            <person name="Villasante A."/>
            <person name="Walenz B."/>
            <person name="Wang J."/>
            <person name="Wasserman M."/>
            <person name="Watts T."/>
            <person name="Wilson D."/>
            <person name="Wilson R.K."/>
            <person name="Wing R.A."/>
            <person name="Wolfner M.F."/>
            <person name="Wong A."/>
            <person name="Wong G.K."/>
            <person name="Wu C.I."/>
            <person name="Wu G."/>
            <person name="Yamamoto D."/>
            <person name="Yang H.P."/>
            <person name="Yang S.P."/>
            <person name="Yorke J.A."/>
            <person name="Yoshida K."/>
            <person name="Zdobnov E."/>
            <person name="Zhang P."/>
            <person name="Zhang Y."/>
            <person name="Zimin A.V."/>
            <person name="Baldwin J."/>
            <person name="Abdouelleil A."/>
            <person name="Abdulkadir J."/>
            <person name="Abebe A."/>
            <person name="Abera B."/>
            <person name="Abreu J."/>
            <person name="Acer S.C."/>
            <person name="Aftuck L."/>
            <person name="Alexander A."/>
            <person name="An P."/>
            <person name="Anderson E."/>
            <person name="Anderson S."/>
            <person name="Arachi H."/>
            <person name="Azer M."/>
            <person name="Bachantsang P."/>
            <person name="Barry A."/>
            <person name="Bayul T."/>
            <person name="Berlin A."/>
            <person name="Bessette D."/>
            <person name="Bloom T."/>
            <person name="Blye J."/>
            <person name="Boguslavskiy L."/>
            <person name="Bonnet C."/>
            <person name="Boukhgalter B."/>
            <person name="Bourzgui I."/>
            <person name="Brown A."/>
            <person name="Cahill P."/>
            <person name="Channer S."/>
            <person name="Cheshatsang Y."/>
            <person name="Chuda L."/>
            <person name="Citroen M."/>
            <person name="Collymore A."/>
            <person name="Cooke P."/>
            <person name="Costello M."/>
            <person name="D'Aco K."/>
            <person name="Daza R."/>
            <person name="De Haan G."/>
            <person name="DeGray S."/>
            <person name="DeMaso C."/>
            <person name="Dhargay N."/>
            <person name="Dooley K."/>
            <person name="Dooley E."/>
            <person name="Doricent M."/>
            <person name="Dorje P."/>
            <person name="Dorjee K."/>
            <person name="Dupes A."/>
            <person name="Elong R."/>
            <person name="Falk J."/>
            <person name="Farina A."/>
            <person name="Faro S."/>
            <person name="Ferguson D."/>
            <person name="Fisher S."/>
            <person name="Foley C.D."/>
            <person name="Franke A."/>
            <person name="Friedrich D."/>
            <person name="Gadbois L."/>
            <person name="Gearin G."/>
            <person name="Gearin C.R."/>
            <person name="Giannoukos G."/>
            <person name="Goode T."/>
            <person name="Graham J."/>
            <person name="Grandbois E."/>
            <person name="Grewal S."/>
            <person name="Gyaltsen K."/>
            <person name="Hafez N."/>
            <person name="Hagos B."/>
            <person name="Hall J."/>
            <person name="Henson C."/>
            <person name="Hollinger A."/>
            <person name="Honan T."/>
            <person name="Huard M.D."/>
            <person name="Hughes L."/>
            <person name="Hurhula B."/>
            <person name="Husby M.E."/>
            <person name="Kamat A."/>
            <person name="Kanga B."/>
            <person name="Kashin S."/>
            <person name="Khazanovich D."/>
            <person name="Kisner P."/>
            <person name="Lance K."/>
            <person name="Lara M."/>
            <person name="Lee W."/>
            <person name="Lennon N."/>
            <person name="Letendre F."/>
            <person name="LeVine R."/>
            <person name="Lipovsky A."/>
            <person name="Liu X."/>
            <person name="Liu J."/>
            <person name="Liu S."/>
            <person name="Lokyitsang T."/>
            <person name="Lokyitsang Y."/>
            <person name="Lubonja R."/>
            <person name="Lui A."/>
            <person name="MacDonald P."/>
            <person name="Magnisalis V."/>
            <person name="Maru K."/>
            <person name="Matthews C."/>
            <person name="McCusker W."/>
            <person name="McDonough S."/>
            <person name="Mehta T."/>
            <person name="Meldrim J."/>
            <person name="Meneus L."/>
            <person name="Mihai O."/>
            <person name="Mihalev A."/>
            <person name="Mihova T."/>
            <person name="Mittelman R."/>
            <person name="Mlenga V."/>
            <person name="Montmayeur A."/>
            <person name="Mulrain L."/>
            <person name="Navidi A."/>
            <person name="Naylor J."/>
            <person name="Negash T."/>
            <person name="Nguyen T."/>
            <person name="Nguyen N."/>
            <person name="Nicol R."/>
            <person name="Norbu C."/>
            <person name="Norbu N."/>
            <person name="Novod N."/>
            <person name="O'Neill B."/>
            <person name="Osman S."/>
            <person name="Markiewicz E."/>
            <person name="Oyono O.L."/>
            <person name="Patti C."/>
            <person name="Phunkhang P."/>
            <person name="Pierre F."/>
            <person name="Priest M."/>
            <person name="Raghuraman S."/>
            <person name="Rege F."/>
            <person name="Reyes R."/>
            <person name="Rise C."/>
            <person name="Rogov P."/>
            <person name="Ross K."/>
            <person name="Ryan E."/>
            <person name="Settipalli S."/>
            <person name="Shea T."/>
            <person name="Sherpa N."/>
            <person name="Shi L."/>
            <person name="Shih D."/>
            <person name="Sparrow T."/>
            <person name="Spaulding J."/>
            <person name="Stalker J."/>
            <person name="Stange-Thomann N."/>
            <person name="Stavropoulos S."/>
            <person name="Stone C."/>
            <person name="Strader C."/>
            <person name="Tesfaye S."/>
            <person name="Thomson T."/>
            <person name="Thoulutsang Y."/>
            <person name="Thoulutsang D."/>
            <person name="Topham K."/>
            <person name="Topping I."/>
            <person name="Tsamla T."/>
            <person name="Vassiliev H."/>
            <person name="Vo A."/>
            <person name="Wangchuk T."/>
            <person name="Wangdi T."/>
            <person name="Weiand M."/>
            <person name="Wilkinson J."/>
            <person name="Wilson A."/>
            <person name="Yadav S."/>
            <person name="Young G."/>
            <person name="Yu Q."/>
            <person name="Zembek L."/>
            <person name="Zhong D."/>
            <person name="Zimmer A."/>
            <person name="Zwirko Z."/>
            <person name="Jaffe D.B."/>
            <person name="Alvarez P."/>
            <person name="Brockman W."/>
            <person name="Butler J."/>
            <person name="Chin C."/>
            <person name="Gnerre S."/>
            <person name="Grabherr M."/>
            <person name="Kleber M."/>
            <person name="Mauceli E."/>
            <person name="MacCallum I."/>
        </authorList>
    </citation>
    <scope>NUCLEOTIDE SEQUENCE [LARGE SCALE GENOMIC DNA]</scope>
    <source>
        <strain evidence="3">Rob3c / Tucson 14021-0248.25</strain>
    </source>
</reference>
<name>B4IQK7_DROSE</name>